<protein>
    <submittedName>
        <fullName evidence="1">Uncharacterized protein</fullName>
    </submittedName>
</protein>
<keyword evidence="2" id="KW-1185">Reference proteome</keyword>
<gene>
    <name evidence="1" type="ORF">HNR25_001861</name>
</gene>
<dbReference type="Proteomes" id="UP000578077">
    <property type="component" value="Unassembled WGS sequence"/>
</dbReference>
<sequence length="35" mass="3973">MQGAVIHAPDNVRYQRREHPRVQQPMDAVICLAAT</sequence>
<evidence type="ECO:0000313" key="2">
    <source>
        <dbReference type="Proteomes" id="UP000578077"/>
    </source>
</evidence>
<dbReference type="AlphaFoldDB" id="A0A841ECB9"/>
<evidence type="ECO:0000313" key="1">
    <source>
        <dbReference type="EMBL" id="MBB5998110.1"/>
    </source>
</evidence>
<dbReference type="EMBL" id="JACHLY010000001">
    <property type="protein sequence ID" value="MBB5998110.1"/>
    <property type="molecule type" value="Genomic_DNA"/>
</dbReference>
<organism evidence="1 2">
    <name type="scientific">Streptomonospora salina</name>
    <dbReference type="NCBI Taxonomy" id="104205"/>
    <lineage>
        <taxon>Bacteria</taxon>
        <taxon>Bacillati</taxon>
        <taxon>Actinomycetota</taxon>
        <taxon>Actinomycetes</taxon>
        <taxon>Streptosporangiales</taxon>
        <taxon>Nocardiopsidaceae</taxon>
        <taxon>Streptomonospora</taxon>
    </lineage>
</organism>
<reference evidence="1 2" key="1">
    <citation type="submission" date="2020-08" db="EMBL/GenBank/DDBJ databases">
        <title>Sequencing the genomes of 1000 actinobacteria strains.</title>
        <authorList>
            <person name="Klenk H.-P."/>
        </authorList>
    </citation>
    <scope>NUCLEOTIDE SEQUENCE [LARGE SCALE GENOMIC DNA]</scope>
    <source>
        <strain evidence="1 2">DSM 44593</strain>
    </source>
</reference>
<comment type="caution">
    <text evidence="1">The sequence shown here is derived from an EMBL/GenBank/DDBJ whole genome shotgun (WGS) entry which is preliminary data.</text>
</comment>
<name>A0A841ECB9_9ACTN</name>
<accession>A0A841ECB9</accession>
<proteinExistence type="predicted"/>